<sequence length="73" mass="8703">MNWNRFCDDYRIKLYKMAENKPKQDDQQPVEEHTGEQKPIDEKAEKYIKEAGSIEDVPNAEEQKEAEDKMKKD</sequence>
<accession>A0A1G7S2P7</accession>
<dbReference type="STRING" id="104663.SAMN04488121_103715"/>
<evidence type="ECO:0000313" key="2">
    <source>
        <dbReference type="EMBL" id="SDG17335.1"/>
    </source>
</evidence>
<protein>
    <submittedName>
        <fullName evidence="2">Uncharacterized protein</fullName>
    </submittedName>
</protein>
<name>A0A1G7S2P7_CHIFI</name>
<feature type="region of interest" description="Disordered" evidence="1">
    <location>
        <begin position="18"/>
        <end position="73"/>
    </location>
</feature>
<organism evidence="2 3">
    <name type="scientific">Chitinophaga filiformis</name>
    <name type="common">Myxococcus filiformis</name>
    <name type="synonym">Flexibacter filiformis</name>
    <dbReference type="NCBI Taxonomy" id="104663"/>
    <lineage>
        <taxon>Bacteria</taxon>
        <taxon>Pseudomonadati</taxon>
        <taxon>Bacteroidota</taxon>
        <taxon>Chitinophagia</taxon>
        <taxon>Chitinophagales</taxon>
        <taxon>Chitinophagaceae</taxon>
        <taxon>Chitinophaga</taxon>
    </lineage>
</organism>
<dbReference type="Proteomes" id="UP000199045">
    <property type="component" value="Unassembled WGS sequence"/>
</dbReference>
<feature type="compositionally biased region" description="Basic and acidic residues" evidence="1">
    <location>
        <begin position="61"/>
        <end position="73"/>
    </location>
</feature>
<dbReference type="AlphaFoldDB" id="A0A1G7S2P7"/>
<evidence type="ECO:0000313" key="3">
    <source>
        <dbReference type="Proteomes" id="UP000199045"/>
    </source>
</evidence>
<gene>
    <name evidence="2" type="ORF">SAMN04488121_103715</name>
</gene>
<feature type="compositionally biased region" description="Basic and acidic residues" evidence="1">
    <location>
        <begin position="18"/>
        <end position="49"/>
    </location>
</feature>
<evidence type="ECO:0000256" key="1">
    <source>
        <dbReference type="SAM" id="MobiDB-lite"/>
    </source>
</evidence>
<dbReference type="EMBL" id="FNBN01000003">
    <property type="protein sequence ID" value="SDG17335.1"/>
    <property type="molecule type" value="Genomic_DNA"/>
</dbReference>
<reference evidence="2 3" key="1">
    <citation type="submission" date="2016-10" db="EMBL/GenBank/DDBJ databases">
        <authorList>
            <person name="de Groot N.N."/>
        </authorList>
    </citation>
    <scope>NUCLEOTIDE SEQUENCE [LARGE SCALE GENOMIC DNA]</scope>
    <source>
        <strain evidence="2 3">DSM 527</strain>
    </source>
</reference>
<proteinExistence type="predicted"/>